<sequence length="273" mass="31476">MKVKKRKSLTLREGPSSRREPFERFVPSAGKVEFYNPASTTAWSTLCEPLSREISRGRPNLQGQFMPRTRSQHSPEPSVDMASPPSDLATLLQFMEQQRRQEEQQRRQEDDQRRQEEEKRRQQEAATRQQEFAALIAALQPLNIPATPAASVQNSPSRSTGTTSVQTPNSHIKAVISPPPLLQPDASYQAFREWRRRWQDYAVMTDLATLPLSKMHIQLRARLSPEVIHTLHYRLQIPQDDTLPIEDVLITLDKHFKAQTNEALRRRELFSCC</sequence>
<feature type="region of interest" description="Disordered" evidence="1">
    <location>
        <begin position="1"/>
        <end position="24"/>
    </location>
</feature>
<feature type="compositionally biased region" description="Basic and acidic residues" evidence="1">
    <location>
        <begin position="97"/>
        <end position="123"/>
    </location>
</feature>
<comment type="caution">
    <text evidence="2">The sequence shown here is derived from an EMBL/GenBank/DDBJ whole genome shotgun (WGS) entry which is preliminary data.</text>
</comment>
<dbReference type="AlphaFoldDB" id="A0AAE1KGJ4"/>
<accession>A0AAE1KGJ4</accession>
<feature type="compositionally biased region" description="Polar residues" evidence="1">
    <location>
        <begin position="150"/>
        <end position="169"/>
    </location>
</feature>
<organism evidence="2 3">
    <name type="scientific">Petrolisthes cinctipes</name>
    <name type="common">Flat porcelain crab</name>
    <dbReference type="NCBI Taxonomy" id="88211"/>
    <lineage>
        <taxon>Eukaryota</taxon>
        <taxon>Metazoa</taxon>
        <taxon>Ecdysozoa</taxon>
        <taxon>Arthropoda</taxon>
        <taxon>Crustacea</taxon>
        <taxon>Multicrustacea</taxon>
        <taxon>Malacostraca</taxon>
        <taxon>Eumalacostraca</taxon>
        <taxon>Eucarida</taxon>
        <taxon>Decapoda</taxon>
        <taxon>Pleocyemata</taxon>
        <taxon>Anomura</taxon>
        <taxon>Galatheoidea</taxon>
        <taxon>Porcellanidae</taxon>
        <taxon>Petrolisthes</taxon>
    </lineage>
</organism>
<name>A0AAE1KGJ4_PETCI</name>
<protein>
    <submittedName>
        <fullName evidence="2">Uncharacterized protein</fullName>
    </submittedName>
</protein>
<dbReference type="Proteomes" id="UP001286313">
    <property type="component" value="Unassembled WGS sequence"/>
</dbReference>
<feature type="region of interest" description="Disordered" evidence="1">
    <location>
        <begin position="147"/>
        <end position="169"/>
    </location>
</feature>
<reference evidence="2" key="1">
    <citation type="submission" date="2023-10" db="EMBL/GenBank/DDBJ databases">
        <title>Genome assemblies of two species of porcelain crab, Petrolisthes cinctipes and Petrolisthes manimaculis (Anomura: Porcellanidae).</title>
        <authorList>
            <person name="Angst P."/>
        </authorList>
    </citation>
    <scope>NUCLEOTIDE SEQUENCE</scope>
    <source>
        <strain evidence="2">PB745_01</strain>
        <tissue evidence="2">Gill</tissue>
    </source>
</reference>
<feature type="region of interest" description="Disordered" evidence="1">
    <location>
        <begin position="97"/>
        <end position="128"/>
    </location>
</feature>
<evidence type="ECO:0000256" key="1">
    <source>
        <dbReference type="SAM" id="MobiDB-lite"/>
    </source>
</evidence>
<dbReference type="EMBL" id="JAWQEG010002299">
    <property type="protein sequence ID" value="KAK3872874.1"/>
    <property type="molecule type" value="Genomic_DNA"/>
</dbReference>
<keyword evidence="3" id="KW-1185">Reference proteome</keyword>
<gene>
    <name evidence="2" type="ORF">Pcinc_022080</name>
</gene>
<evidence type="ECO:0000313" key="3">
    <source>
        <dbReference type="Proteomes" id="UP001286313"/>
    </source>
</evidence>
<feature type="region of interest" description="Disordered" evidence="1">
    <location>
        <begin position="54"/>
        <end position="85"/>
    </location>
</feature>
<proteinExistence type="predicted"/>
<evidence type="ECO:0000313" key="2">
    <source>
        <dbReference type="EMBL" id="KAK3872874.1"/>
    </source>
</evidence>